<dbReference type="InterPro" id="IPR000742">
    <property type="entry name" value="EGF"/>
</dbReference>
<dbReference type="SUPFAM" id="SSF52200">
    <property type="entry name" value="Toll/Interleukin receptor TIR domain"/>
    <property type="match status" value="1"/>
</dbReference>
<dbReference type="PANTHER" id="PTHR24365">
    <property type="entry name" value="TOLL-LIKE RECEPTOR"/>
    <property type="match status" value="1"/>
</dbReference>
<dbReference type="PROSITE" id="PS50026">
    <property type="entry name" value="EGF_3"/>
    <property type="match status" value="1"/>
</dbReference>
<dbReference type="GO" id="GO:0038023">
    <property type="term" value="F:signaling receptor activity"/>
    <property type="evidence" value="ECO:0007669"/>
    <property type="project" value="TreeGrafter"/>
</dbReference>
<evidence type="ECO:0000259" key="9">
    <source>
        <dbReference type="PROSITE" id="PS50026"/>
    </source>
</evidence>
<evidence type="ECO:0000313" key="11">
    <source>
        <dbReference type="EMBL" id="KAK3701128.1"/>
    </source>
</evidence>
<dbReference type="SMART" id="SM00255">
    <property type="entry name" value="TIR"/>
    <property type="match status" value="1"/>
</dbReference>
<name>A0AAE0XP89_9GAST</name>
<evidence type="ECO:0000256" key="5">
    <source>
        <dbReference type="ARBA" id="ARBA00023136"/>
    </source>
</evidence>
<evidence type="ECO:0000313" key="12">
    <source>
        <dbReference type="Proteomes" id="UP001283361"/>
    </source>
</evidence>
<dbReference type="Gene3D" id="2.10.25.10">
    <property type="entry name" value="Laminin"/>
    <property type="match status" value="1"/>
</dbReference>
<dbReference type="PROSITE" id="PS50104">
    <property type="entry name" value="TIR"/>
    <property type="match status" value="1"/>
</dbReference>
<comment type="caution">
    <text evidence="11">The sequence shown here is derived from an EMBL/GenBank/DDBJ whole genome shotgun (WGS) entry which is preliminary data.</text>
</comment>
<dbReference type="GO" id="GO:0007165">
    <property type="term" value="P:signal transduction"/>
    <property type="evidence" value="ECO:0007669"/>
    <property type="project" value="InterPro"/>
</dbReference>
<reference evidence="11" key="1">
    <citation type="journal article" date="2023" name="G3 (Bethesda)">
        <title>A reference genome for the long-term kleptoplast-retaining sea slug Elysia crispata morphotype clarki.</title>
        <authorList>
            <person name="Eastman K.E."/>
            <person name="Pendleton A.L."/>
            <person name="Shaikh M.A."/>
            <person name="Suttiyut T."/>
            <person name="Ogas R."/>
            <person name="Tomko P."/>
            <person name="Gavelis G."/>
            <person name="Widhalm J.R."/>
            <person name="Wisecaver J.H."/>
        </authorList>
    </citation>
    <scope>NUCLEOTIDE SEQUENCE</scope>
    <source>
        <strain evidence="11">ECLA1</strain>
    </source>
</reference>
<gene>
    <name evidence="11" type="ORF">RRG08_029601</name>
</gene>
<evidence type="ECO:0000256" key="7">
    <source>
        <dbReference type="SAM" id="MobiDB-lite"/>
    </source>
</evidence>
<keyword evidence="5 8" id="KW-0472">Membrane</keyword>
<feature type="region of interest" description="Disordered" evidence="7">
    <location>
        <begin position="968"/>
        <end position="1018"/>
    </location>
</feature>
<feature type="transmembrane region" description="Helical" evidence="8">
    <location>
        <begin position="509"/>
        <end position="534"/>
    </location>
</feature>
<evidence type="ECO:0000256" key="4">
    <source>
        <dbReference type="ARBA" id="ARBA00022989"/>
    </source>
</evidence>
<evidence type="ECO:0000256" key="3">
    <source>
        <dbReference type="ARBA" id="ARBA00022729"/>
    </source>
</evidence>
<dbReference type="GO" id="GO:0005886">
    <property type="term" value="C:plasma membrane"/>
    <property type="evidence" value="ECO:0007669"/>
    <property type="project" value="TreeGrafter"/>
</dbReference>
<feature type="domain" description="TIR" evidence="10">
    <location>
        <begin position="557"/>
        <end position="696"/>
    </location>
</feature>
<keyword evidence="12" id="KW-1185">Reference proteome</keyword>
<dbReference type="InterPro" id="IPR000157">
    <property type="entry name" value="TIR_dom"/>
</dbReference>
<feature type="transmembrane region" description="Helical" evidence="8">
    <location>
        <begin position="12"/>
        <end position="31"/>
    </location>
</feature>
<protein>
    <recommendedName>
        <fullName evidence="13">Protein toll</fullName>
    </recommendedName>
</protein>
<evidence type="ECO:0000256" key="1">
    <source>
        <dbReference type="ARBA" id="ARBA00004370"/>
    </source>
</evidence>
<dbReference type="Gene3D" id="3.40.50.10140">
    <property type="entry name" value="Toll/interleukin-1 receptor homology (TIR) domain"/>
    <property type="match status" value="1"/>
</dbReference>
<proteinExistence type="predicted"/>
<keyword evidence="3" id="KW-0732">Signal</keyword>
<sequence>MGSSIAHPKRYIICVIVNVIVLALVFTSFSVCAQNGDFYRNWKALLSESSLNLSLSFDGNHSAVWRSIDNESRGFSMDEKFTFSPSSIKKKRNIQMKDINDWNLKSTKLLTSASYTSTLLPPTVEKSWPKQTFLVSKEPSPQVTIEESSRIYAFTKPFENTGLRGLKINKVGQNELRRNSQDFNRSSGNQNNHKNVTEPVNLDKMIVSFADPMAETSLTTSPKQTHKWSAVSVNKRINGYTNPSFNDNLATTTETEQSDFIGSPPIQPFHTAAQNVTNSRASPWNFDGQSSNLVDTKQQKTFFSWFKSMSNDTVSLLTFTQVPEAQAVVSNQSAMTNTEELTTTVSTNTSTIGHNFEFCSNDCEIKGGTCVMGNDFRPHCIVVAPDACDHFHCVNGECVSDDAVYTCECDQGWAGTFCDIPCSLNCGQYGYCSVIGNRKTVGVGLGARNASGTDDNEKESNENSSNNSITADIVCICHWNRTGANCEATRQIVPKVYGFDVPSNNFHAWQVALISILFAVTLALLCVLAPYFLWRKSWLPMRKLVYYFQEYEDDDNKDFDAFVSYKSSPRDEGFVLQHLYPKLEQELGFKLCLHFRDFPPGEAIANNIIQAVERSRRTILVLSPNYVSSEWCRLEYQKAQHEMLKLRHKIIPVILEDVRKVPEMDKALRTIIDTVTYIEWPGEPELSIAKSTARNLVASCKMIADLDRFWKLMACSMPKKRKVRSYYRDVSCDSNGLALTVVRGSAIATVPSQIPQLPMPLPPLNNVSSTSNVKETRGTCNKILDVQNEDICFSQQFAYHGTHNFFGNDGRSLRRMAENSTNSESIYTIENSTDACQLQQKGLTRQEPNRTFFCRGSHSATLDTIRDSTYSAADNSLTVPENNKTLILRKHLPKEQKDPCRLFPLTNPTSSVSNRASKNYENSALFQGVSSNNLTALTDENKNFFNIDFNNQIETQEDLFASKVSADSGIERSGDGSCCSSNRSITAEKGRSQRRAPNVKKSSEGNPSELKKSKSSDDHIVEIRNLGNKVIITPRPRTLIKHSDIR</sequence>
<comment type="caution">
    <text evidence="6">Lacks conserved residue(s) required for the propagation of feature annotation.</text>
</comment>
<accession>A0AAE0XP89</accession>
<feature type="disulfide bond" evidence="6">
    <location>
        <begin position="409"/>
        <end position="418"/>
    </location>
</feature>
<evidence type="ECO:0008006" key="13">
    <source>
        <dbReference type="Google" id="ProtNLM"/>
    </source>
</evidence>
<dbReference type="PANTHER" id="PTHR24365:SF541">
    <property type="entry name" value="PROTEIN TOLL-RELATED"/>
    <property type="match status" value="1"/>
</dbReference>
<dbReference type="Proteomes" id="UP001283361">
    <property type="component" value="Unassembled WGS sequence"/>
</dbReference>
<comment type="subcellular location">
    <subcellularLocation>
        <location evidence="1">Membrane</location>
    </subcellularLocation>
</comment>
<feature type="disulfide bond" evidence="6">
    <location>
        <begin position="388"/>
        <end position="398"/>
    </location>
</feature>
<feature type="compositionally biased region" description="Basic and acidic residues" evidence="7">
    <location>
        <begin position="1009"/>
        <end position="1018"/>
    </location>
</feature>
<evidence type="ECO:0000256" key="2">
    <source>
        <dbReference type="ARBA" id="ARBA00022692"/>
    </source>
</evidence>
<keyword evidence="4 8" id="KW-1133">Transmembrane helix</keyword>
<keyword evidence="6" id="KW-1015">Disulfide bond</keyword>
<evidence type="ECO:0000256" key="8">
    <source>
        <dbReference type="SAM" id="Phobius"/>
    </source>
</evidence>
<dbReference type="PROSITE" id="PS00022">
    <property type="entry name" value="EGF_1"/>
    <property type="match status" value="1"/>
</dbReference>
<dbReference type="SMART" id="SM00181">
    <property type="entry name" value="EGF"/>
    <property type="match status" value="2"/>
</dbReference>
<evidence type="ECO:0000259" key="10">
    <source>
        <dbReference type="PROSITE" id="PS50104"/>
    </source>
</evidence>
<dbReference type="InterPro" id="IPR035897">
    <property type="entry name" value="Toll_tir_struct_dom_sf"/>
</dbReference>
<keyword evidence="6" id="KW-0245">EGF-like domain</keyword>
<dbReference type="Pfam" id="PF01582">
    <property type="entry name" value="TIR"/>
    <property type="match status" value="1"/>
</dbReference>
<dbReference type="AlphaFoldDB" id="A0AAE0XP89"/>
<dbReference type="EMBL" id="JAWDGP010007897">
    <property type="protein sequence ID" value="KAK3701128.1"/>
    <property type="molecule type" value="Genomic_DNA"/>
</dbReference>
<organism evidence="11 12">
    <name type="scientific">Elysia crispata</name>
    <name type="common">lettuce slug</name>
    <dbReference type="NCBI Taxonomy" id="231223"/>
    <lineage>
        <taxon>Eukaryota</taxon>
        <taxon>Metazoa</taxon>
        <taxon>Spiralia</taxon>
        <taxon>Lophotrochozoa</taxon>
        <taxon>Mollusca</taxon>
        <taxon>Gastropoda</taxon>
        <taxon>Heterobranchia</taxon>
        <taxon>Euthyneura</taxon>
        <taxon>Panpulmonata</taxon>
        <taxon>Sacoglossa</taxon>
        <taxon>Placobranchoidea</taxon>
        <taxon>Plakobranchidae</taxon>
        <taxon>Elysia</taxon>
    </lineage>
</organism>
<keyword evidence="2 8" id="KW-0812">Transmembrane</keyword>
<evidence type="ECO:0000256" key="6">
    <source>
        <dbReference type="PROSITE-ProRule" id="PRU00076"/>
    </source>
</evidence>
<dbReference type="PRINTS" id="PR01537">
    <property type="entry name" value="INTRLKN1R1F"/>
</dbReference>
<feature type="domain" description="EGF-like" evidence="9">
    <location>
        <begin position="384"/>
        <end position="419"/>
    </location>
</feature>